<proteinExistence type="inferred from homology"/>
<dbReference type="SUPFAM" id="SSF56349">
    <property type="entry name" value="DNA breaking-rejoining enzymes"/>
    <property type="match status" value="1"/>
</dbReference>
<dbReference type="Pfam" id="PF00589">
    <property type="entry name" value="Phage_integrase"/>
    <property type="match status" value="1"/>
</dbReference>
<keyword evidence="2 4" id="KW-0238">DNA-binding</keyword>
<organism evidence="7 8">
    <name type="scientific">Ferrimicrobium acidiphilum</name>
    <dbReference type="NCBI Taxonomy" id="121039"/>
    <lineage>
        <taxon>Bacteria</taxon>
        <taxon>Bacillati</taxon>
        <taxon>Actinomycetota</taxon>
        <taxon>Acidimicrobiia</taxon>
        <taxon>Acidimicrobiales</taxon>
        <taxon>Acidimicrobiaceae</taxon>
        <taxon>Ferrimicrobium</taxon>
    </lineage>
</organism>
<dbReference type="Gene3D" id="1.10.150.130">
    <property type="match status" value="1"/>
</dbReference>
<dbReference type="PROSITE" id="PS51900">
    <property type="entry name" value="CB"/>
    <property type="match status" value="1"/>
</dbReference>
<evidence type="ECO:0000313" key="7">
    <source>
        <dbReference type="EMBL" id="MEX6429364.1"/>
    </source>
</evidence>
<dbReference type="RefSeq" id="WP_369084402.1">
    <property type="nucleotide sequence ID" value="NZ_JBFSHR010000015.1"/>
</dbReference>
<dbReference type="EMBL" id="JBFSHR010000015">
    <property type="protein sequence ID" value="MEX6429364.1"/>
    <property type="molecule type" value="Genomic_DNA"/>
</dbReference>
<comment type="caution">
    <text evidence="7">The sequence shown here is derived from an EMBL/GenBank/DDBJ whole genome shotgun (WGS) entry which is preliminary data.</text>
</comment>
<comment type="similarity">
    <text evidence="1">Belongs to the 'phage' integrase family.</text>
</comment>
<gene>
    <name evidence="7" type="ORF">AB6A68_05860</name>
</gene>
<dbReference type="InterPro" id="IPR050090">
    <property type="entry name" value="Tyrosine_recombinase_XerCD"/>
</dbReference>
<evidence type="ECO:0000259" key="5">
    <source>
        <dbReference type="PROSITE" id="PS51898"/>
    </source>
</evidence>
<dbReference type="Proteomes" id="UP001560267">
    <property type="component" value="Unassembled WGS sequence"/>
</dbReference>
<evidence type="ECO:0000256" key="3">
    <source>
        <dbReference type="ARBA" id="ARBA00023172"/>
    </source>
</evidence>
<dbReference type="CDD" id="cd01189">
    <property type="entry name" value="INT_ICEBs1_C_like"/>
    <property type="match status" value="1"/>
</dbReference>
<dbReference type="InterPro" id="IPR011010">
    <property type="entry name" value="DNA_brk_join_enz"/>
</dbReference>
<protein>
    <submittedName>
        <fullName evidence="7">Tyrosine-type recombinase/integrase</fullName>
    </submittedName>
</protein>
<evidence type="ECO:0000259" key="6">
    <source>
        <dbReference type="PROSITE" id="PS51900"/>
    </source>
</evidence>
<evidence type="ECO:0000256" key="4">
    <source>
        <dbReference type="PROSITE-ProRule" id="PRU01248"/>
    </source>
</evidence>
<evidence type="ECO:0000313" key="8">
    <source>
        <dbReference type="Proteomes" id="UP001560267"/>
    </source>
</evidence>
<feature type="domain" description="Core-binding (CB)" evidence="6">
    <location>
        <begin position="70"/>
        <end position="152"/>
    </location>
</feature>
<dbReference type="InterPro" id="IPR013762">
    <property type="entry name" value="Integrase-like_cat_sf"/>
</dbReference>
<accession>A0ABV3Y1C1</accession>
<dbReference type="PANTHER" id="PTHR30349:SF41">
    <property type="entry name" value="INTEGRASE_RECOMBINASE PROTEIN MJ0367-RELATED"/>
    <property type="match status" value="1"/>
</dbReference>
<keyword evidence="8" id="KW-1185">Reference proteome</keyword>
<evidence type="ECO:0000256" key="2">
    <source>
        <dbReference type="ARBA" id="ARBA00023125"/>
    </source>
</evidence>
<keyword evidence="3" id="KW-0233">DNA recombination</keyword>
<dbReference type="InterPro" id="IPR010998">
    <property type="entry name" value="Integrase_recombinase_N"/>
</dbReference>
<sequence length="383" mass="42984">MAGSIRLRKQPNVWELRVYLGRDASGKVKHRYSTFIGSKRDAERELARQLLLIDETPAPVIEGTKWNKRTTFNEAIEAWRENGWEDLSPKTQMAYQQLWNKYIRENIGTRSISATGIYEVERYLRKLADGGLGESGIRQIRAILHRSCKLAGKWSNGAIPNPISGAERPKSPRRDPVRAPSVTEVRTILSALEASGDLRLHAFCRLAIATGMRRGEIAALRLNDIDFVTGELRVDEGVVIGSGGVTVKTPKTAVSIRKLFVDQTTLDLLGKLRDQQLALAARCELELSDDAFLFSFDPGCATPPYPDVFSKNFAKFRTDYAIPKDIHLHSFRHFAATFLDALVSERQKQARMGWSTTHMSRHYTDVVSDEDKRAAEAIGEVLS</sequence>
<dbReference type="InterPro" id="IPR002104">
    <property type="entry name" value="Integrase_catalytic"/>
</dbReference>
<dbReference type="PANTHER" id="PTHR30349">
    <property type="entry name" value="PHAGE INTEGRASE-RELATED"/>
    <property type="match status" value="1"/>
</dbReference>
<feature type="domain" description="Tyr recombinase" evidence="5">
    <location>
        <begin position="175"/>
        <end position="377"/>
    </location>
</feature>
<reference evidence="7 8" key="1">
    <citation type="submission" date="2024-07" db="EMBL/GenBank/DDBJ databases">
        <title>Draft Genome Sequence of Ferrimicrobium acidiphilum Strain YE2023, Isolated from a Pulp of Bioleach Reactor.</title>
        <authorList>
            <person name="Elkina Y.A."/>
            <person name="Bulaeva A.G."/>
            <person name="Beletsky A.V."/>
            <person name="Mardanov A.V."/>
        </authorList>
    </citation>
    <scope>NUCLEOTIDE SEQUENCE [LARGE SCALE GENOMIC DNA]</scope>
    <source>
        <strain evidence="7 8">YE2023</strain>
    </source>
</reference>
<dbReference type="PROSITE" id="PS51898">
    <property type="entry name" value="TYR_RECOMBINASE"/>
    <property type="match status" value="1"/>
</dbReference>
<evidence type="ECO:0000256" key="1">
    <source>
        <dbReference type="ARBA" id="ARBA00008857"/>
    </source>
</evidence>
<dbReference type="Gene3D" id="1.10.443.10">
    <property type="entry name" value="Intergrase catalytic core"/>
    <property type="match status" value="1"/>
</dbReference>
<dbReference type="InterPro" id="IPR044068">
    <property type="entry name" value="CB"/>
</dbReference>
<name>A0ABV3Y1C1_9ACTN</name>